<evidence type="ECO:0000313" key="1">
    <source>
        <dbReference type="EMBL" id="AJY77018.1"/>
    </source>
</evidence>
<dbReference type="EMBL" id="CP011058">
    <property type="protein sequence ID" value="AJY77018.1"/>
    <property type="molecule type" value="Genomic_DNA"/>
</dbReference>
<accession>A0A0D5NQ09</accession>
<keyword evidence="2" id="KW-1185">Reference proteome</keyword>
<organism evidence="1 2">
    <name type="scientific">Paenibacillus beijingensis</name>
    <dbReference type="NCBI Taxonomy" id="1126833"/>
    <lineage>
        <taxon>Bacteria</taxon>
        <taxon>Bacillati</taxon>
        <taxon>Bacillota</taxon>
        <taxon>Bacilli</taxon>
        <taxon>Bacillales</taxon>
        <taxon>Paenibacillaceae</taxon>
        <taxon>Paenibacillus</taxon>
    </lineage>
</organism>
<dbReference type="AlphaFoldDB" id="A0A0D5NQ09"/>
<reference evidence="1 2" key="1">
    <citation type="journal article" date="2015" name="J. Biotechnol.">
        <title>Complete genome sequence of Paenibacillus beijingensis 7188(T) (=DSM 24997(T)), a novel rhizobacterium from jujube garden soil.</title>
        <authorList>
            <person name="Kwak Y."/>
            <person name="Shin J.H."/>
        </authorList>
    </citation>
    <scope>NUCLEOTIDE SEQUENCE [LARGE SCALE GENOMIC DNA]</scope>
    <source>
        <strain evidence="1 2">DSM 24997</strain>
    </source>
</reference>
<dbReference type="KEGG" id="pbj:VN24_23780"/>
<dbReference type="Proteomes" id="UP000032633">
    <property type="component" value="Chromosome"/>
</dbReference>
<dbReference type="PATRIC" id="fig|1126833.4.peg.5228"/>
<proteinExistence type="predicted"/>
<dbReference type="HOGENOM" id="CLU_2789969_0_0_9"/>
<name>A0A0D5NQ09_9BACL</name>
<evidence type="ECO:0000313" key="2">
    <source>
        <dbReference type="Proteomes" id="UP000032633"/>
    </source>
</evidence>
<protein>
    <submittedName>
        <fullName evidence="1">Uncharacterized protein</fullName>
    </submittedName>
</protein>
<gene>
    <name evidence="1" type="ORF">VN24_23780</name>
</gene>
<sequence length="68" mass="8191">MTLLIADMSAMSYNEVMKLKNFIFVWLFVYCKKKELLKENNSERKEGDDFNRARPVFVEAKCVREKFF</sequence>
<dbReference type="STRING" id="1126833.VN24_23780"/>
<reference evidence="2" key="2">
    <citation type="submission" date="2015-03" db="EMBL/GenBank/DDBJ databases">
        <title>Genome sequence of Paenibacillus beijingensis strain DSM 24997T.</title>
        <authorList>
            <person name="Kwak Y."/>
            <person name="Shin J.-H."/>
        </authorList>
    </citation>
    <scope>NUCLEOTIDE SEQUENCE [LARGE SCALE GENOMIC DNA]</scope>
    <source>
        <strain evidence="2">DSM 24997</strain>
    </source>
</reference>